<sequence length="390" mass="43501">MDSLESTSTWPTPNSATTEVQPSFALEARPKLEAEADAHVYSYHPSPPSCRPQQDHASISNRRTSLHTLPDASFNAPEAKSIHAIMRQHCRSRLYVHPLFWTAEHLKLLGCEFVSKKVPRNKRQKTLIPTELHVSDDATADVKNGWAVRAAKRLCQPCPLAARISAIGELLAGCNIVNLESPTLLSFCFDRRVVKVATDGIFGSEPATPSLAYINLDKVHSFRGKCLRRRFVGRRRENAPVARLIRKKLCHLKPEKEAEDPYIVAALIALAYQQYQQQQQPRNNASVSVTHDEAATVQSTVGTTITIPSGEKDKSISRPFEVRLLAVPGIAARELHLYAARIPPGFLNKFDRPSKFSPSEPISIVYYSLPLGNAEKLPKRLRRALRTPVE</sequence>
<evidence type="ECO:0000313" key="2">
    <source>
        <dbReference type="EMBL" id="KND91536.1"/>
    </source>
</evidence>
<feature type="region of interest" description="Disordered" evidence="1">
    <location>
        <begin position="41"/>
        <end position="60"/>
    </location>
</feature>
<gene>
    <name evidence="2" type="ORF">TOPH_03863</name>
</gene>
<evidence type="ECO:0000256" key="1">
    <source>
        <dbReference type="SAM" id="MobiDB-lite"/>
    </source>
</evidence>
<dbReference type="Proteomes" id="UP000036947">
    <property type="component" value="Unassembled WGS sequence"/>
</dbReference>
<dbReference type="AlphaFoldDB" id="A0A0L0NBW0"/>
<reference evidence="2 3" key="1">
    <citation type="journal article" date="2015" name="BMC Genomics">
        <title>The genome of the truffle-parasite Tolypocladium ophioglossoides and the evolution of antifungal peptaibiotics.</title>
        <authorList>
            <person name="Quandt C.A."/>
            <person name="Bushley K.E."/>
            <person name="Spatafora J.W."/>
        </authorList>
    </citation>
    <scope>NUCLEOTIDE SEQUENCE [LARGE SCALE GENOMIC DNA]</scope>
    <source>
        <strain evidence="2 3">CBS 100239</strain>
    </source>
</reference>
<organism evidence="2 3">
    <name type="scientific">Tolypocladium ophioglossoides (strain CBS 100239)</name>
    <name type="common">Snaketongue truffleclub</name>
    <name type="synonym">Elaphocordyceps ophioglossoides</name>
    <dbReference type="NCBI Taxonomy" id="1163406"/>
    <lineage>
        <taxon>Eukaryota</taxon>
        <taxon>Fungi</taxon>
        <taxon>Dikarya</taxon>
        <taxon>Ascomycota</taxon>
        <taxon>Pezizomycotina</taxon>
        <taxon>Sordariomycetes</taxon>
        <taxon>Hypocreomycetidae</taxon>
        <taxon>Hypocreales</taxon>
        <taxon>Ophiocordycipitaceae</taxon>
        <taxon>Tolypocladium</taxon>
    </lineage>
</organism>
<feature type="compositionally biased region" description="Polar residues" evidence="1">
    <location>
        <begin position="51"/>
        <end position="60"/>
    </location>
</feature>
<feature type="compositionally biased region" description="Polar residues" evidence="1">
    <location>
        <begin position="1"/>
        <end position="21"/>
    </location>
</feature>
<keyword evidence="3" id="KW-1185">Reference proteome</keyword>
<evidence type="ECO:0000313" key="3">
    <source>
        <dbReference type="Proteomes" id="UP000036947"/>
    </source>
</evidence>
<name>A0A0L0NBW0_TOLOC</name>
<feature type="region of interest" description="Disordered" evidence="1">
    <location>
        <begin position="1"/>
        <end position="24"/>
    </location>
</feature>
<comment type="caution">
    <text evidence="2">The sequence shown here is derived from an EMBL/GenBank/DDBJ whole genome shotgun (WGS) entry which is preliminary data.</text>
</comment>
<dbReference type="EMBL" id="LFRF01000008">
    <property type="protein sequence ID" value="KND91536.1"/>
    <property type="molecule type" value="Genomic_DNA"/>
</dbReference>
<dbReference type="OrthoDB" id="5343483at2759"/>
<proteinExistence type="predicted"/>
<accession>A0A0L0NBW0</accession>
<protein>
    <submittedName>
        <fullName evidence="2">Uncharacterized protein</fullName>
    </submittedName>
</protein>